<reference evidence="1" key="1">
    <citation type="submission" date="2020-11" db="EMBL/GenBank/DDBJ databases">
        <title>Nocardioides sp. CBS4Y-1, whole genome shotgun sequence.</title>
        <authorList>
            <person name="Tuo L."/>
        </authorList>
    </citation>
    <scope>NUCLEOTIDE SEQUENCE</scope>
    <source>
        <strain evidence="1">CBS4Y-1</strain>
    </source>
</reference>
<comment type="caution">
    <text evidence="1">The sequence shown here is derived from an EMBL/GenBank/DDBJ whole genome shotgun (WGS) entry which is preliminary data.</text>
</comment>
<dbReference type="AlphaFoldDB" id="A0A930V2R1"/>
<evidence type="ECO:0000313" key="2">
    <source>
        <dbReference type="Proteomes" id="UP000656804"/>
    </source>
</evidence>
<dbReference type="Proteomes" id="UP000656804">
    <property type="component" value="Unassembled WGS sequence"/>
</dbReference>
<gene>
    <name evidence="1" type="ORF">ISG29_14640</name>
</gene>
<dbReference type="EMBL" id="JADIVZ010000008">
    <property type="protein sequence ID" value="MBF4162929.1"/>
    <property type="molecule type" value="Genomic_DNA"/>
</dbReference>
<name>A0A930V2R1_9ACTN</name>
<sequence length="135" mass="14963">MLLAVRFTENEMTRALEGAAKAVLGAQREVRKSGKDINDFWREMDRYQRYVVLDGLSGQVLPVLTALPDVEVESGTRPTFTDDQIREAVEATLGDVGRMRRAVEQRARIALVQAALAAVPPRADPDALIVPDFLE</sequence>
<keyword evidence="2" id="KW-1185">Reference proteome</keyword>
<evidence type="ECO:0000313" key="1">
    <source>
        <dbReference type="EMBL" id="MBF4162929.1"/>
    </source>
</evidence>
<protein>
    <submittedName>
        <fullName evidence="1">Uncharacterized protein</fullName>
    </submittedName>
</protein>
<organism evidence="1 2">
    <name type="scientific">Nocardioides acrostichi</name>
    <dbReference type="NCBI Taxonomy" id="2784339"/>
    <lineage>
        <taxon>Bacteria</taxon>
        <taxon>Bacillati</taxon>
        <taxon>Actinomycetota</taxon>
        <taxon>Actinomycetes</taxon>
        <taxon>Propionibacteriales</taxon>
        <taxon>Nocardioidaceae</taxon>
        <taxon>Nocardioides</taxon>
    </lineage>
</organism>
<proteinExistence type="predicted"/>
<accession>A0A930V2R1</accession>